<organism evidence="3 5">
    <name type="scientific">Streptomyces tuirus</name>
    <dbReference type="NCBI Taxonomy" id="68278"/>
    <lineage>
        <taxon>Bacteria</taxon>
        <taxon>Bacillati</taxon>
        <taxon>Actinomycetota</taxon>
        <taxon>Actinomycetes</taxon>
        <taxon>Kitasatosporales</taxon>
        <taxon>Streptomycetaceae</taxon>
        <taxon>Streptomyces</taxon>
    </lineage>
</organism>
<dbReference type="KEGG" id="stui:GCM10017668_69820"/>
<evidence type="ECO:0008006" key="6">
    <source>
        <dbReference type="Google" id="ProtNLM"/>
    </source>
</evidence>
<gene>
    <name evidence="3" type="ORF">GCM10017668_00030</name>
    <name evidence="4" type="ORF">GCM10017668_69820</name>
</gene>
<proteinExistence type="predicted"/>
<reference evidence="3 5" key="1">
    <citation type="journal article" date="2014" name="Int. J. Syst. Evol. Microbiol.">
        <title>Complete genome sequence of Corynebacterium casei LMG S-19264T (=DSM 44701T), isolated from a smear-ripened cheese.</title>
        <authorList>
            <consortium name="US DOE Joint Genome Institute (JGI-PGF)"/>
            <person name="Walter F."/>
            <person name="Albersmeier A."/>
            <person name="Kalinowski J."/>
            <person name="Ruckert C."/>
        </authorList>
    </citation>
    <scope>NUCLEOTIDE SEQUENCE [LARGE SCALE GENOMIC DNA]</scope>
    <source>
        <strain evidence="3 5">JCM 4255</strain>
    </source>
</reference>
<evidence type="ECO:0000313" key="4">
    <source>
        <dbReference type="EMBL" id="BCL25139.1"/>
    </source>
</evidence>
<evidence type="ECO:0000256" key="1">
    <source>
        <dbReference type="SAM" id="Coils"/>
    </source>
</evidence>
<reference evidence="3" key="2">
    <citation type="submission" date="2020-09" db="EMBL/GenBank/DDBJ databases">
        <authorList>
            <person name="Sun Q."/>
            <person name="Ohkuma M."/>
        </authorList>
    </citation>
    <scope>NUCLEOTIDE SEQUENCE</scope>
    <source>
        <strain evidence="3">JCM 4255</strain>
    </source>
</reference>
<accession>A0A7G1N911</accession>
<evidence type="ECO:0000256" key="2">
    <source>
        <dbReference type="SAM" id="MobiDB-lite"/>
    </source>
</evidence>
<dbReference type="EMBL" id="AP023439">
    <property type="protein sequence ID" value="BCL25139.1"/>
    <property type="molecule type" value="Genomic_DNA"/>
</dbReference>
<evidence type="ECO:0000313" key="5">
    <source>
        <dbReference type="Proteomes" id="UP000516373"/>
    </source>
</evidence>
<protein>
    <recommendedName>
        <fullName evidence="6">HTH cro/C1-type domain-containing protein</fullName>
    </recommendedName>
</protein>
<dbReference type="EMBL" id="AP023439">
    <property type="protein sequence ID" value="BCL18160.1"/>
    <property type="molecule type" value="Genomic_DNA"/>
</dbReference>
<sequence>MKRRTVAACWPELAALHAWMREAQCGLTFRRLVHRAVMAGRPVGERTLRRAFDAPSLPTEKTISAYAWAWASKSGVDGRAFEQRGLDLLAAARRTAPSASVPVRPRPSYVPRRVSTWGGLTRALQRIHAEAEEPSLRALAASAGAAGRLSKSTIGNILRGRRPTAEQLSALLAAYGAGPETTAGMLAAHRQIVAGPRGPAVYPCEVVERAEEQAEDRRQREETRRELLYGIEAGHESELDEYDQRLRDEEQAAFQSQVEWVDSLSADELEALQNEAAAGSGPDLRAELAACVARERDGRREPGSGGTAHLQCDVAERAPRSMTVR</sequence>
<evidence type="ECO:0000313" key="3">
    <source>
        <dbReference type="EMBL" id="BCL18160.1"/>
    </source>
</evidence>
<dbReference type="KEGG" id="stui:GCM10017668_00030"/>
<feature type="region of interest" description="Disordered" evidence="2">
    <location>
        <begin position="295"/>
        <end position="325"/>
    </location>
</feature>
<feature type="coiled-coil region" evidence="1">
    <location>
        <begin position="204"/>
        <end position="252"/>
    </location>
</feature>
<dbReference type="Proteomes" id="UP000516373">
    <property type="component" value="Chromosome"/>
</dbReference>
<keyword evidence="1" id="KW-0175">Coiled coil</keyword>
<name>A0A7G1N911_9ACTN</name>
<dbReference type="AlphaFoldDB" id="A0A7G1N911"/>